<evidence type="ECO:0000256" key="1">
    <source>
        <dbReference type="ARBA" id="ARBA00022574"/>
    </source>
</evidence>
<dbReference type="STRING" id="10195.A0A3M7RKE5"/>
<name>A0A3M7RKE5_BRAPC</name>
<dbReference type="SUPFAM" id="SSF50978">
    <property type="entry name" value="WD40 repeat-like"/>
    <property type="match status" value="1"/>
</dbReference>
<dbReference type="Pfam" id="PF00400">
    <property type="entry name" value="WD40"/>
    <property type="match status" value="3"/>
</dbReference>
<dbReference type="EMBL" id="REGN01003202">
    <property type="protein sequence ID" value="RNA23867.1"/>
    <property type="molecule type" value="Genomic_DNA"/>
</dbReference>
<dbReference type="Gene3D" id="2.130.10.10">
    <property type="entry name" value="YVTN repeat-like/Quinoprotein amine dehydrogenase"/>
    <property type="match status" value="1"/>
</dbReference>
<keyword evidence="4" id="KW-0808">Transferase</keyword>
<dbReference type="AlphaFoldDB" id="A0A3M7RKE5"/>
<dbReference type="PROSITE" id="PS00678">
    <property type="entry name" value="WD_REPEATS_1"/>
    <property type="match status" value="1"/>
</dbReference>
<dbReference type="OrthoDB" id="6262491at2759"/>
<dbReference type="PANTHER" id="PTHR19848:SF8">
    <property type="entry name" value="F-BOX AND WD REPEAT DOMAIN CONTAINING 7"/>
    <property type="match status" value="1"/>
</dbReference>
<proteinExistence type="predicted"/>
<dbReference type="GO" id="GO:0016301">
    <property type="term" value="F:kinase activity"/>
    <property type="evidence" value="ECO:0007669"/>
    <property type="project" value="UniProtKB-KW"/>
</dbReference>
<feature type="repeat" description="WD" evidence="3">
    <location>
        <begin position="1"/>
        <end position="28"/>
    </location>
</feature>
<dbReference type="InterPro" id="IPR001680">
    <property type="entry name" value="WD40_rpt"/>
</dbReference>
<organism evidence="4 5">
    <name type="scientific">Brachionus plicatilis</name>
    <name type="common">Marine rotifer</name>
    <name type="synonym">Brachionus muelleri</name>
    <dbReference type="NCBI Taxonomy" id="10195"/>
    <lineage>
        <taxon>Eukaryota</taxon>
        <taxon>Metazoa</taxon>
        <taxon>Spiralia</taxon>
        <taxon>Gnathifera</taxon>
        <taxon>Rotifera</taxon>
        <taxon>Eurotatoria</taxon>
        <taxon>Monogononta</taxon>
        <taxon>Pseudotrocha</taxon>
        <taxon>Ploima</taxon>
        <taxon>Brachionidae</taxon>
        <taxon>Brachionus</taxon>
    </lineage>
</organism>
<dbReference type="InterPro" id="IPR019775">
    <property type="entry name" value="WD40_repeat_CS"/>
</dbReference>
<comment type="caution">
    <text evidence="4">The sequence shown here is derived from an EMBL/GenBank/DDBJ whole genome shotgun (WGS) entry which is preliminary data.</text>
</comment>
<keyword evidence="2" id="KW-0677">Repeat</keyword>
<dbReference type="PROSITE" id="PS50082">
    <property type="entry name" value="WD_REPEATS_2"/>
    <property type="match status" value="1"/>
</dbReference>
<keyword evidence="5" id="KW-1185">Reference proteome</keyword>
<evidence type="ECO:0000313" key="4">
    <source>
        <dbReference type="EMBL" id="RNA23867.1"/>
    </source>
</evidence>
<protein>
    <submittedName>
        <fullName evidence="4">Serine threonine kinase</fullName>
    </submittedName>
</protein>
<dbReference type="InterPro" id="IPR015943">
    <property type="entry name" value="WD40/YVTN_repeat-like_dom_sf"/>
</dbReference>
<dbReference type="SMART" id="SM00320">
    <property type="entry name" value="WD40"/>
    <property type="match status" value="2"/>
</dbReference>
<dbReference type="PANTHER" id="PTHR19848">
    <property type="entry name" value="WD40 REPEAT PROTEIN"/>
    <property type="match status" value="1"/>
</dbReference>
<dbReference type="Proteomes" id="UP000276133">
    <property type="component" value="Unassembled WGS sequence"/>
</dbReference>
<dbReference type="InterPro" id="IPR036322">
    <property type="entry name" value="WD40_repeat_dom_sf"/>
</dbReference>
<evidence type="ECO:0000256" key="2">
    <source>
        <dbReference type="ARBA" id="ARBA00022737"/>
    </source>
</evidence>
<sequence>MDSGNLVSCSNDKTVKIWNVINGTILNSITHTHWVYSIAFLSNGYLVSGLYDGTINILNLETNQLIRNLIGHTKAICSRKCLHVLDNGDLLSASYDNCLKVWNSNDETVKLTSSLHKSQVNQLVVLSNRTILVVRNTCDPNRVKLLQAIASYIQFKLTIFSDRLFQILTTRLYAILIETKRLDKDQDKPGRHSEGDLELARAKNETDFRLRRRETARAKINTESKFMLKIFFLKIFLVLTRIYPQGNTITDMPKINLYIFSKFSISQSNFFIGILNLFLIDGQKCFFPLTDRTIIGAVPYQPYRTISGVKPYHKRRRTEPSLEKNFCKFYIVRYEYFALDSNDSNPTALSYGKASELTTQLPQGLKSNLFRLYILVQVIDDSDAITAYLIPEHVTTVRVEEGFVSKMSSELTQDVANSQFLTNLKS</sequence>
<evidence type="ECO:0000313" key="5">
    <source>
        <dbReference type="Proteomes" id="UP000276133"/>
    </source>
</evidence>
<accession>A0A3M7RKE5</accession>
<evidence type="ECO:0000256" key="3">
    <source>
        <dbReference type="PROSITE-ProRule" id="PRU00221"/>
    </source>
</evidence>
<gene>
    <name evidence="4" type="ORF">BpHYR1_031047</name>
</gene>
<keyword evidence="1 3" id="KW-0853">WD repeat</keyword>
<reference evidence="4 5" key="1">
    <citation type="journal article" date="2018" name="Sci. Rep.">
        <title>Genomic signatures of local adaptation to the degree of environmental predictability in rotifers.</title>
        <authorList>
            <person name="Franch-Gras L."/>
            <person name="Hahn C."/>
            <person name="Garcia-Roger E.M."/>
            <person name="Carmona M.J."/>
            <person name="Serra M."/>
            <person name="Gomez A."/>
        </authorList>
    </citation>
    <scope>NUCLEOTIDE SEQUENCE [LARGE SCALE GENOMIC DNA]</scope>
    <source>
        <strain evidence="4">HYR1</strain>
    </source>
</reference>
<keyword evidence="4" id="KW-0418">Kinase</keyword>